<evidence type="ECO:0000256" key="7">
    <source>
        <dbReference type="ARBA" id="ARBA00022692"/>
    </source>
</evidence>
<keyword evidence="13" id="KW-1185">Reference proteome</keyword>
<evidence type="ECO:0000256" key="5">
    <source>
        <dbReference type="ARBA" id="ARBA00022475"/>
    </source>
</evidence>
<keyword evidence="8 11" id="KW-0283">Flagellar rotation</keyword>
<dbReference type="STRING" id="1123402.SAMN02583745_00687"/>
<evidence type="ECO:0000256" key="1">
    <source>
        <dbReference type="ARBA" id="ARBA00002254"/>
    </source>
</evidence>
<evidence type="ECO:0000313" key="13">
    <source>
        <dbReference type="Proteomes" id="UP000242642"/>
    </source>
</evidence>
<keyword evidence="12" id="KW-0282">Flagellum</keyword>
<evidence type="ECO:0000256" key="8">
    <source>
        <dbReference type="ARBA" id="ARBA00022779"/>
    </source>
</evidence>
<dbReference type="Proteomes" id="UP000242642">
    <property type="component" value="Unassembled WGS sequence"/>
</dbReference>
<dbReference type="PANTHER" id="PTHR35091:SF2">
    <property type="entry name" value="FLAGELLAR PROTEIN FLIL"/>
    <property type="match status" value="1"/>
</dbReference>
<comment type="subcellular location">
    <subcellularLocation>
        <location evidence="11">Cell inner membrane</location>
    </subcellularLocation>
    <subcellularLocation>
        <location evidence="2">Cell membrane</location>
        <topology evidence="2">Single-pass membrane protein</topology>
    </subcellularLocation>
</comment>
<dbReference type="GO" id="GO:0005886">
    <property type="term" value="C:plasma membrane"/>
    <property type="evidence" value="ECO:0007669"/>
    <property type="project" value="UniProtKB-SubCell"/>
</dbReference>
<evidence type="ECO:0000256" key="6">
    <source>
        <dbReference type="ARBA" id="ARBA00022500"/>
    </source>
</evidence>
<evidence type="ECO:0000256" key="3">
    <source>
        <dbReference type="ARBA" id="ARBA00008281"/>
    </source>
</evidence>
<dbReference type="RefSeq" id="WP_093317837.1">
    <property type="nucleotide sequence ID" value="NZ_FOHV01000004.1"/>
</dbReference>
<dbReference type="GO" id="GO:0009425">
    <property type="term" value="C:bacterial-type flagellum basal body"/>
    <property type="evidence" value="ECO:0007669"/>
    <property type="project" value="InterPro"/>
</dbReference>
<evidence type="ECO:0000313" key="12">
    <source>
        <dbReference type="EMBL" id="SES84947.1"/>
    </source>
</evidence>
<dbReference type="NCBIfam" id="NF005435">
    <property type="entry name" value="PRK07021.1"/>
    <property type="match status" value="1"/>
</dbReference>
<evidence type="ECO:0000256" key="10">
    <source>
        <dbReference type="ARBA" id="ARBA00023136"/>
    </source>
</evidence>
<dbReference type="OrthoDB" id="2087278at2"/>
<keyword evidence="6 11" id="KW-0145">Chemotaxis</keyword>
<evidence type="ECO:0000256" key="11">
    <source>
        <dbReference type="RuleBase" id="RU364125"/>
    </source>
</evidence>
<sequence length="157" mass="17507">MAEKKSKKKLIIILLLVLIILGAGGGGAFFFLNKPTHTEGDAQAAAPKAPAIPVFFELEPFTVNLMSEDPEADHVLYVGITLELENESFRKNLHTYLPEVQTRLIFLLSSKSIEELRSLEGKLKLSDEIKAVLKQPFIPELPENSVKNVSFTTFILR</sequence>
<comment type="function">
    <text evidence="1 11">Controls the rotational direction of flagella during chemotaxis.</text>
</comment>
<proteinExistence type="inferred from homology"/>
<protein>
    <recommendedName>
        <fullName evidence="4 11">Flagellar protein FliL</fullName>
    </recommendedName>
</protein>
<keyword evidence="10 11" id="KW-0472">Membrane</keyword>
<dbReference type="Pfam" id="PF03748">
    <property type="entry name" value="FliL"/>
    <property type="match status" value="1"/>
</dbReference>
<keyword evidence="11" id="KW-0997">Cell inner membrane</keyword>
<keyword evidence="5" id="KW-1003">Cell membrane</keyword>
<name>A0A1H9ZT88_9GAMM</name>
<dbReference type="GO" id="GO:0071978">
    <property type="term" value="P:bacterial-type flagellum-dependent swarming motility"/>
    <property type="evidence" value="ECO:0007669"/>
    <property type="project" value="TreeGrafter"/>
</dbReference>
<gene>
    <name evidence="12" type="ORF">SAMN02583745_00687</name>
</gene>
<keyword evidence="12" id="KW-0969">Cilium</keyword>
<keyword evidence="12" id="KW-0966">Cell projection</keyword>
<organism evidence="12 13">
    <name type="scientific">Thorsellia anophelis DSM 18579</name>
    <dbReference type="NCBI Taxonomy" id="1123402"/>
    <lineage>
        <taxon>Bacteria</taxon>
        <taxon>Pseudomonadati</taxon>
        <taxon>Pseudomonadota</taxon>
        <taxon>Gammaproteobacteria</taxon>
        <taxon>Enterobacterales</taxon>
        <taxon>Thorselliaceae</taxon>
        <taxon>Thorsellia</taxon>
    </lineage>
</organism>
<evidence type="ECO:0000256" key="4">
    <source>
        <dbReference type="ARBA" id="ARBA00021812"/>
    </source>
</evidence>
<dbReference type="InterPro" id="IPR005503">
    <property type="entry name" value="FliL"/>
</dbReference>
<comment type="similarity">
    <text evidence="3 11">Belongs to the FliL family.</text>
</comment>
<dbReference type="GO" id="GO:0006935">
    <property type="term" value="P:chemotaxis"/>
    <property type="evidence" value="ECO:0007669"/>
    <property type="project" value="UniProtKB-KW"/>
</dbReference>
<evidence type="ECO:0000256" key="9">
    <source>
        <dbReference type="ARBA" id="ARBA00022989"/>
    </source>
</evidence>
<dbReference type="PANTHER" id="PTHR35091">
    <property type="entry name" value="FLAGELLAR PROTEIN FLIL"/>
    <property type="match status" value="1"/>
</dbReference>
<keyword evidence="7" id="KW-0812">Transmembrane</keyword>
<reference evidence="13" key="1">
    <citation type="submission" date="2016-10" db="EMBL/GenBank/DDBJ databases">
        <authorList>
            <person name="Varghese N."/>
            <person name="Submissions S."/>
        </authorList>
    </citation>
    <scope>NUCLEOTIDE SEQUENCE [LARGE SCALE GENOMIC DNA]</scope>
    <source>
        <strain evidence="13">DSM 18579</strain>
    </source>
</reference>
<dbReference type="AlphaFoldDB" id="A0A1H9ZT88"/>
<evidence type="ECO:0000256" key="2">
    <source>
        <dbReference type="ARBA" id="ARBA00004162"/>
    </source>
</evidence>
<dbReference type="EMBL" id="FOHV01000004">
    <property type="protein sequence ID" value="SES84947.1"/>
    <property type="molecule type" value="Genomic_DNA"/>
</dbReference>
<keyword evidence="9" id="KW-1133">Transmembrane helix</keyword>
<accession>A0A1H9ZT88</accession>